<keyword evidence="2" id="KW-0378">Hydrolase</keyword>
<dbReference type="EMBL" id="JBHTCG010000011">
    <property type="protein sequence ID" value="MFC7384252.1"/>
    <property type="molecule type" value="Genomic_DNA"/>
</dbReference>
<dbReference type="Proteomes" id="UP001596496">
    <property type="component" value="Unassembled WGS sequence"/>
</dbReference>
<gene>
    <name evidence="2" type="ORF">ACFQSB_18725</name>
</gene>
<dbReference type="SUPFAM" id="SSF52266">
    <property type="entry name" value="SGNH hydrolase"/>
    <property type="match status" value="1"/>
</dbReference>
<dbReference type="InterPro" id="IPR051532">
    <property type="entry name" value="Ester_Hydrolysis_Enzymes"/>
</dbReference>
<evidence type="ECO:0000256" key="1">
    <source>
        <dbReference type="SAM" id="SignalP"/>
    </source>
</evidence>
<organism evidence="2 3">
    <name type="scientific">Sphaerisporangium rhizosphaerae</name>
    <dbReference type="NCBI Taxonomy" id="2269375"/>
    <lineage>
        <taxon>Bacteria</taxon>
        <taxon>Bacillati</taxon>
        <taxon>Actinomycetota</taxon>
        <taxon>Actinomycetes</taxon>
        <taxon>Streptosporangiales</taxon>
        <taxon>Streptosporangiaceae</taxon>
        <taxon>Sphaerisporangium</taxon>
    </lineage>
</organism>
<protein>
    <submittedName>
        <fullName evidence="2">SGNH/GDSL hydrolase family protein</fullName>
    </submittedName>
</protein>
<dbReference type="Pfam" id="PF00657">
    <property type="entry name" value="Lipase_GDSL"/>
    <property type="match status" value="1"/>
</dbReference>
<dbReference type="InterPro" id="IPR001087">
    <property type="entry name" value="GDSL"/>
</dbReference>
<dbReference type="InterPro" id="IPR036514">
    <property type="entry name" value="SGNH_hydro_sf"/>
</dbReference>
<dbReference type="GO" id="GO:0016787">
    <property type="term" value="F:hydrolase activity"/>
    <property type="evidence" value="ECO:0007669"/>
    <property type="project" value="UniProtKB-KW"/>
</dbReference>
<feature type="chain" id="PRO_5045654107" evidence="1">
    <location>
        <begin position="33"/>
        <end position="287"/>
    </location>
</feature>
<dbReference type="Gene3D" id="3.40.50.1110">
    <property type="entry name" value="SGNH hydrolase"/>
    <property type="match status" value="1"/>
</dbReference>
<dbReference type="RefSeq" id="WP_380827965.1">
    <property type="nucleotide sequence ID" value="NZ_JBHTCG010000011.1"/>
</dbReference>
<keyword evidence="3" id="KW-1185">Reference proteome</keyword>
<proteinExistence type="predicted"/>
<keyword evidence="1" id="KW-0732">Signal</keyword>
<reference evidence="3" key="1">
    <citation type="journal article" date="2019" name="Int. J. Syst. Evol. Microbiol.">
        <title>The Global Catalogue of Microorganisms (GCM) 10K type strain sequencing project: providing services to taxonomists for standard genome sequencing and annotation.</title>
        <authorList>
            <consortium name="The Broad Institute Genomics Platform"/>
            <consortium name="The Broad Institute Genome Sequencing Center for Infectious Disease"/>
            <person name="Wu L."/>
            <person name="Ma J."/>
        </authorList>
    </citation>
    <scope>NUCLEOTIDE SEQUENCE [LARGE SCALE GENOMIC DNA]</scope>
    <source>
        <strain evidence="3">CECT 7649</strain>
    </source>
</reference>
<evidence type="ECO:0000313" key="3">
    <source>
        <dbReference type="Proteomes" id="UP001596496"/>
    </source>
</evidence>
<dbReference type="PANTHER" id="PTHR30383:SF5">
    <property type="entry name" value="SGNH HYDROLASE-TYPE ESTERASE DOMAIN-CONTAINING PROTEIN"/>
    <property type="match status" value="1"/>
</dbReference>
<comment type="caution">
    <text evidence="2">The sequence shown here is derived from an EMBL/GenBank/DDBJ whole genome shotgun (WGS) entry which is preliminary data.</text>
</comment>
<name>A0ABW2P5H6_9ACTN</name>
<feature type="signal peptide" evidence="1">
    <location>
        <begin position="1"/>
        <end position="32"/>
    </location>
</feature>
<dbReference type="PANTHER" id="PTHR30383">
    <property type="entry name" value="THIOESTERASE 1/PROTEASE 1/LYSOPHOSPHOLIPASE L1"/>
    <property type="match status" value="1"/>
</dbReference>
<evidence type="ECO:0000313" key="2">
    <source>
        <dbReference type="EMBL" id="MFC7384252.1"/>
    </source>
</evidence>
<accession>A0ABW2P5H6</accession>
<sequence>MDIRRRTLVLLSAVAFVFLPAFAVALPSPALAAAPPVPGSMASMGDSITRGFNACGFYLDCTSRSWSTGSSSSVNSHYLRLRAANPSLVAHNDAKSGATVADMPGQAQKAVSQGVDYVTILIGANDACASSEDGMTSVADFETRFRATIDTLSTGLPEASIFVASVPDLKRLWEVGKGNLAARTAWAALDICQSMLARPRSTDAADAARRDRVRQRVADYNTVLSQVCAERPACRYDGGAVFGYPFALADLSTWDYFHPNTNGQKILAEVTYAASFSLVSPDSLDDR</sequence>